<evidence type="ECO:0000313" key="1">
    <source>
        <dbReference type="EMBL" id="MDF0748941.1"/>
    </source>
</evidence>
<dbReference type="EMBL" id="JANCMW010000001">
    <property type="protein sequence ID" value="MDF0748941.1"/>
    <property type="molecule type" value="Genomic_DNA"/>
</dbReference>
<name>A0ABT5Y5J4_9GAMM</name>
<keyword evidence="2" id="KW-1185">Reference proteome</keyword>
<accession>A0ABT5Y5J4</accession>
<sequence>MSHHFVVCTKNTGYEASLEPRKLYEVVEDSTTDELGMIRVIDESGESYLYPKDFFLSIPLPESIEEQIAHFA</sequence>
<comment type="caution">
    <text evidence="1">The sequence shown here is derived from an EMBL/GenBank/DDBJ whole genome shotgun (WGS) entry which is preliminary data.</text>
</comment>
<dbReference type="Proteomes" id="UP001143391">
    <property type="component" value="Unassembled WGS sequence"/>
</dbReference>
<organism evidence="1 2">
    <name type="scientific">Marinobacter iranensis</name>
    <dbReference type="NCBI Taxonomy" id="2962607"/>
    <lineage>
        <taxon>Bacteria</taxon>
        <taxon>Pseudomonadati</taxon>
        <taxon>Pseudomonadota</taxon>
        <taxon>Gammaproteobacteria</taxon>
        <taxon>Pseudomonadales</taxon>
        <taxon>Marinobacteraceae</taxon>
        <taxon>Marinobacter</taxon>
    </lineage>
</organism>
<protein>
    <recommendedName>
        <fullName evidence="3">YcgL domain-containing protein</fullName>
    </recommendedName>
</protein>
<reference evidence="1" key="1">
    <citation type="submission" date="2022-07" db="EMBL/GenBank/DDBJ databases">
        <title>Marinobacter iranensis a new bacterium isolate from a hipersaline lake in Iran.</title>
        <authorList>
            <person name="Mohammad A.M.A."/>
            <person name="Cristina S.-P."/>
            <person name="Antonio V."/>
        </authorList>
    </citation>
    <scope>NUCLEOTIDE SEQUENCE</scope>
    <source>
        <strain evidence="1">71-i</strain>
    </source>
</reference>
<proteinExistence type="predicted"/>
<dbReference type="RefSeq" id="WP_275704420.1">
    <property type="nucleotide sequence ID" value="NZ_JANCMW010000001.1"/>
</dbReference>
<gene>
    <name evidence="1" type="ORF">NLU14_01700</name>
</gene>
<evidence type="ECO:0000313" key="2">
    <source>
        <dbReference type="Proteomes" id="UP001143391"/>
    </source>
</evidence>
<evidence type="ECO:0008006" key="3">
    <source>
        <dbReference type="Google" id="ProtNLM"/>
    </source>
</evidence>